<proteinExistence type="predicted"/>
<evidence type="ECO:0000256" key="2">
    <source>
        <dbReference type="ARBA" id="ARBA00011353"/>
    </source>
</evidence>
<feature type="compositionally biased region" description="Basic residues" evidence="4">
    <location>
        <begin position="107"/>
        <end position="117"/>
    </location>
</feature>
<feature type="region of interest" description="Disordered" evidence="4">
    <location>
        <begin position="1"/>
        <end position="45"/>
    </location>
</feature>
<protein>
    <submittedName>
        <fullName evidence="6">Chromo-domain-containing protein</fullName>
    </submittedName>
</protein>
<dbReference type="Gene3D" id="2.40.50.40">
    <property type="match status" value="2"/>
</dbReference>
<dbReference type="GO" id="GO:0005634">
    <property type="term" value="C:nucleus"/>
    <property type="evidence" value="ECO:0007669"/>
    <property type="project" value="UniProtKB-SubCell"/>
</dbReference>
<keyword evidence="3" id="KW-0539">Nucleus</keyword>
<dbReference type="Pfam" id="PF01393">
    <property type="entry name" value="Chromo_shadow"/>
    <property type="match status" value="1"/>
</dbReference>
<dbReference type="RefSeq" id="XP_018188070.1">
    <property type="nucleotide sequence ID" value="XM_018331050.1"/>
</dbReference>
<dbReference type="SUPFAM" id="SSF54160">
    <property type="entry name" value="Chromo domain-like"/>
    <property type="match status" value="2"/>
</dbReference>
<dbReference type="PRINTS" id="PR00504">
    <property type="entry name" value="CHROMODOMAIN"/>
</dbReference>
<dbReference type="PANTHER" id="PTHR22812">
    <property type="entry name" value="CHROMOBOX PROTEIN"/>
    <property type="match status" value="1"/>
</dbReference>
<dbReference type="Proteomes" id="UP000076632">
    <property type="component" value="Unassembled WGS sequence"/>
</dbReference>
<evidence type="ECO:0000256" key="1">
    <source>
        <dbReference type="ARBA" id="ARBA00004123"/>
    </source>
</evidence>
<dbReference type="InterPro" id="IPR023779">
    <property type="entry name" value="Chromodomain_CS"/>
</dbReference>
<gene>
    <name evidence="6" type="ORF">L228DRAFT_238463</name>
</gene>
<dbReference type="PROSITE" id="PS50013">
    <property type="entry name" value="CHROMO_2"/>
    <property type="match status" value="1"/>
</dbReference>
<evidence type="ECO:0000313" key="7">
    <source>
        <dbReference type="Proteomes" id="UP000076632"/>
    </source>
</evidence>
<dbReference type="STRING" id="1328760.A0A165GRT6"/>
<dbReference type="OrthoDB" id="433924at2759"/>
<dbReference type="SMART" id="SM00298">
    <property type="entry name" value="CHROMO"/>
    <property type="match status" value="1"/>
</dbReference>
<organism evidence="6 7">
    <name type="scientific">Xylona heveae (strain CBS 132557 / TC161)</name>
    <dbReference type="NCBI Taxonomy" id="1328760"/>
    <lineage>
        <taxon>Eukaryota</taxon>
        <taxon>Fungi</taxon>
        <taxon>Dikarya</taxon>
        <taxon>Ascomycota</taxon>
        <taxon>Pezizomycotina</taxon>
        <taxon>Xylonomycetes</taxon>
        <taxon>Xylonales</taxon>
        <taxon>Xylonaceae</taxon>
        <taxon>Xylona</taxon>
    </lineage>
</organism>
<sequence length="239" mass="27390">MPPIDFEEENAEISEAEDVIPYKAQAEENGDEANGTDDESEQGSEIEYAEYVVEEILDHKIRGGGIEFLVKWQGYENEEDQTWEPEANLDGAKEVLNQYFAKIGGRPGKKTPVKRGRLSTSATPSASGSRKRSRVEQETETESPAVRSSRRTEEARNAEAQNEEEEWRPPNEKWEDDIMTIDTMEQDETGLYVYLNWNNGRMTKHPVQTVYARCPMKMLHYYEQHISFTDASKRNGASR</sequence>
<dbReference type="EMBL" id="KV407458">
    <property type="protein sequence ID" value="KZF22515.1"/>
    <property type="molecule type" value="Genomic_DNA"/>
</dbReference>
<dbReference type="InterPro" id="IPR008251">
    <property type="entry name" value="Chromo_shadow_dom"/>
</dbReference>
<dbReference type="OMA" id="KCPLKML"/>
<comment type="subcellular location">
    <subcellularLocation>
        <location evidence="1">Nucleus</location>
    </subcellularLocation>
</comment>
<evidence type="ECO:0000313" key="6">
    <source>
        <dbReference type="EMBL" id="KZF22515.1"/>
    </source>
</evidence>
<dbReference type="SMART" id="SM00300">
    <property type="entry name" value="ChSh"/>
    <property type="match status" value="1"/>
</dbReference>
<dbReference type="GO" id="GO:0006338">
    <property type="term" value="P:chromatin remodeling"/>
    <property type="evidence" value="ECO:0007669"/>
    <property type="project" value="UniProtKB-ARBA"/>
</dbReference>
<feature type="compositionally biased region" description="Acidic residues" evidence="4">
    <location>
        <begin position="1"/>
        <end position="18"/>
    </location>
</feature>
<feature type="compositionally biased region" description="Polar residues" evidence="4">
    <location>
        <begin position="118"/>
        <end position="128"/>
    </location>
</feature>
<feature type="compositionally biased region" description="Acidic residues" evidence="4">
    <location>
        <begin position="28"/>
        <end position="45"/>
    </location>
</feature>
<dbReference type="InterPro" id="IPR000953">
    <property type="entry name" value="Chromo/chromo_shadow_dom"/>
</dbReference>
<name>A0A165GRT6_XYLHT</name>
<dbReference type="InterPro" id="IPR051219">
    <property type="entry name" value="Heterochromatin_chromo-domain"/>
</dbReference>
<dbReference type="InParanoid" id="A0A165GRT6"/>
<reference evidence="6 7" key="1">
    <citation type="journal article" date="2016" name="Fungal Biol.">
        <title>The genome of Xylona heveae provides a window into fungal endophytism.</title>
        <authorList>
            <person name="Gazis R."/>
            <person name="Kuo A."/>
            <person name="Riley R."/>
            <person name="LaButti K."/>
            <person name="Lipzen A."/>
            <person name="Lin J."/>
            <person name="Amirebrahimi M."/>
            <person name="Hesse C.N."/>
            <person name="Spatafora J.W."/>
            <person name="Henrissat B."/>
            <person name="Hainaut M."/>
            <person name="Grigoriev I.V."/>
            <person name="Hibbett D.S."/>
        </authorList>
    </citation>
    <scope>NUCLEOTIDE SEQUENCE [LARGE SCALE GENOMIC DNA]</scope>
    <source>
        <strain evidence="6 7">TC161</strain>
    </source>
</reference>
<feature type="region of interest" description="Disordered" evidence="4">
    <location>
        <begin position="103"/>
        <end position="175"/>
    </location>
</feature>
<dbReference type="InterPro" id="IPR023780">
    <property type="entry name" value="Chromo_domain"/>
</dbReference>
<dbReference type="InterPro" id="IPR017984">
    <property type="entry name" value="Chromo_dom_subgr"/>
</dbReference>
<dbReference type="GO" id="GO:0000792">
    <property type="term" value="C:heterochromatin"/>
    <property type="evidence" value="ECO:0007669"/>
    <property type="project" value="UniProtKB-ARBA"/>
</dbReference>
<dbReference type="PROSITE" id="PS00598">
    <property type="entry name" value="CHROMO_1"/>
    <property type="match status" value="1"/>
</dbReference>
<dbReference type="CDD" id="cd00024">
    <property type="entry name" value="CD_CSD"/>
    <property type="match status" value="1"/>
</dbReference>
<feature type="domain" description="Chromo" evidence="5">
    <location>
        <begin position="51"/>
        <end position="102"/>
    </location>
</feature>
<keyword evidence="7" id="KW-1185">Reference proteome</keyword>
<dbReference type="InterPro" id="IPR016197">
    <property type="entry name" value="Chromo-like_dom_sf"/>
</dbReference>
<evidence type="ECO:0000256" key="3">
    <source>
        <dbReference type="ARBA" id="ARBA00023242"/>
    </source>
</evidence>
<accession>A0A165GRT6</accession>
<dbReference type="GeneID" id="28896187"/>
<evidence type="ECO:0000259" key="5">
    <source>
        <dbReference type="PROSITE" id="PS50013"/>
    </source>
</evidence>
<dbReference type="Pfam" id="PF00385">
    <property type="entry name" value="Chromo"/>
    <property type="match status" value="1"/>
</dbReference>
<evidence type="ECO:0000256" key="4">
    <source>
        <dbReference type="SAM" id="MobiDB-lite"/>
    </source>
</evidence>
<comment type="subunit">
    <text evidence="2">Component of the NuA4 histone acetyltransferase complex.</text>
</comment>
<dbReference type="AlphaFoldDB" id="A0A165GRT6"/>